<sequence>MTSNRPYLSHVRSVGRVYPVTQYQPPQSKPGYHGVGTADGLTVVQSAASTLRATYTRYLTLQGCNSLVCMLVSDNGQPRLRQVRGQSERKFATVAILASYRCGPSAHVTQIFTMDSCTALGTAHRRAKSLVRRIRLTCTTVAHPALRCQIMLMCFQPLFDPGFAPLWYQNPGHYQNACSVPCCTSPQQLVLVSDSPYVLPFALDLKD</sequence>
<gene>
    <name evidence="1" type="ORF">M011DRAFT_25079</name>
</gene>
<reference evidence="1" key="1">
    <citation type="journal article" date="2020" name="Stud. Mycol.">
        <title>101 Dothideomycetes genomes: a test case for predicting lifestyles and emergence of pathogens.</title>
        <authorList>
            <person name="Haridas S."/>
            <person name="Albert R."/>
            <person name="Binder M."/>
            <person name="Bloem J."/>
            <person name="Labutti K."/>
            <person name="Salamov A."/>
            <person name="Andreopoulos B."/>
            <person name="Baker S."/>
            <person name="Barry K."/>
            <person name="Bills G."/>
            <person name="Bluhm B."/>
            <person name="Cannon C."/>
            <person name="Castanera R."/>
            <person name="Culley D."/>
            <person name="Daum C."/>
            <person name="Ezra D."/>
            <person name="Gonzalez J."/>
            <person name="Henrissat B."/>
            <person name="Kuo A."/>
            <person name="Liang C."/>
            <person name="Lipzen A."/>
            <person name="Lutzoni F."/>
            <person name="Magnuson J."/>
            <person name="Mondo S."/>
            <person name="Nolan M."/>
            <person name="Ohm R."/>
            <person name="Pangilinan J."/>
            <person name="Park H.-J."/>
            <person name="Ramirez L."/>
            <person name="Alfaro M."/>
            <person name="Sun H."/>
            <person name="Tritt A."/>
            <person name="Yoshinaga Y."/>
            <person name="Zwiers L.-H."/>
            <person name="Turgeon B."/>
            <person name="Goodwin S."/>
            <person name="Spatafora J."/>
            <person name="Crous P."/>
            <person name="Grigoriev I."/>
        </authorList>
    </citation>
    <scope>NUCLEOTIDE SEQUENCE</scope>
    <source>
        <strain evidence="1">CBS 119925</strain>
    </source>
</reference>
<dbReference type="EMBL" id="MU006570">
    <property type="protein sequence ID" value="KAF2747943.1"/>
    <property type="molecule type" value="Genomic_DNA"/>
</dbReference>
<proteinExistence type="predicted"/>
<dbReference type="Proteomes" id="UP000799440">
    <property type="component" value="Unassembled WGS sequence"/>
</dbReference>
<name>A0A6A6VCR2_9PLEO</name>
<protein>
    <submittedName>
        <fullName evidence="1">Uncharacterized protein</fullName>
    </submittedName>
</protein>
<evidence type="ECO:0000313" key="2">
    <source>
        <dbReference type="Proteomes" id="UP000799440"/>
    </source>
</evidence>
<accession>A0A6A6VCR2</accession>
<dbReference type="AlphaFoldDB" id="A0A6A6VCR2"/>
<keyword evidence="2" id="KW-1185">Reference proteome</keyword>
<organism evidence="1 2">
    <name type="scientific">Sporormia fimetaria CBS 119925</name>
    <dbReference type="NCBI Taxonomy" id="1340428"/>
    <lineage>
        <taxon>Eukaryota</taxon>
        <taxon>Fungi</taxon>
        <taxon>Dikarya</taxon>
        <taxon>Ascomycota</taxon>
        <taxon>Pezizomycotina</taxon>
        <taxon>Dothideomycetes</taxon>
        <taxon>Pleosporomycetidae</taxon>
        <taxon>Pleosporales</taxon>
        <taxon>Sporormiaceae</taxon>
        <taxon>Sporormia</taxon>
    </lineage>
</organism>
<evidence type="ECO:0000313" key="1">
    <source>
        <dbReference type="EMBL" id="KAF2747943.1"/>
    </source>
</evidence>